<evidence type="ECO:0000313" key="1">
    <source>
        <dbReference type="EMBL" id="GBM55109.1"/>
    </source>
</evidence>
<proteinExistence type="predicted"/>
<dbReference type="Proteomes" id="UP000499080">
    <property type="component" value="Unassembled WGS sequence"/>
</dbReference>
<keyword evidence="2" id="KW-1185">Reference proteome</keyword>
<dbReference type="EMBL" id="BGPR01001486">
    <property type="protein sequence ID" value="GBM55109.1"/>
    <property type="molecule type" value="Genomic_DNA"/>
</dbReference>
<gene>
    <name evidence="1" type="ORF">AVEN_208622_1</name>
</gene>
<comment type="caution">
    <text evidence="1">The sequence shown here is derived from an EMBL/GenBank/DDBJ whole genome shotgun (WGS) entry which is preliminary data.</text>
</comment>
<organism evidence="1 2">
    <name type="scientific">Araneus ventricosus</name>
    <name type="common">Orbweaver spider</name>
    <name type="synonym">Epeira ventricosa</name>
    <dbReference type="NCBI Taxonomy" id="182803"/>
    <lineage>
        <taxon>Eukaryota</taxon>
        <taxon>Metazoa</taxon>
        <taxon>Ecdysozoa</taxon>
        <taxon>Arthropoda</taxon>
        <taxon>Chelicerata</taxon>
        <taxon>Arachnida</taxon>
        <taxon>Araneae</taxon>
        <taxon>Araneomorphae</taxon>
        <taxon>Entelegynae</taxon>
        <taxon>Araneoidea</taxon>
        <taxon>Araneidae</taxon>
        <taxon>Araneus</taxon>
    </lineage>
</organism>
<dbReference type="AlphaFoldDB" id="A0A4Y2GQM4"/>
<name>A0A4Y2GQM4_ARAVE</name>
<sequence length="130" mass="14278">MVSGKISASGPKWSSGRSLRFRAEMVQWKGLRFGGLKWYSEGLRFGSKVPRLQACSTEDQEYAGACAKLNHPLMSCPNVTLPLECGVGGSTSSECHSVIYPPDQNFSSNRPRFASNERLIYSSVNLCVLL</sequence>
<reference evidence="1 2" key="1">
    <citation type="journal article" date="2019" name="Sci. Rep.">
        <title>Orb-weaving spider Araneus ventricosus genome elucidates the spidroin gene catalogue.</title>
        <authorList>
            <person name="Kono N."/>
            <person name="Nakamura H."/>
            <person name="Ohtoshi R."/>
            <person name="Moran D.A.P."/>
            <person name="Shinohara A."/>
            <person name="Yoshida Y."/>
            <person name="Fujiwara M."/>
            <person name="Mori M."/>
            <person name="Tomita M."/>
            <person name="Arakawa K."/>
        </authorList>
    </citation>
    <scope>NUCLEOTIDE SEQUENCE [LARGE SCALE GENOMIC DNA]</scope>
</reference>
<accession>A0A4Y2GQM4</accession>
<evidence type="ECO:0000313" key="2">
    <source>
        <dbReference type="Proteomes" id="UP000499080"/>
    </source>
</evidence>
<protein>
    <submittedName>
        <fullName evidence="1">Uncharacterized protein</fullName>
    </submittedName>
</protein>